<dbReference type="Proteomes" id="UP000619761">
    <property type="component" value="Unassembled WGS sequence"/>
</dbReference>
<gene>
    <name evidence="1" type="ORF">GCM10011613_18970</name>
</gene>
<organism evidence="1 2">
    <name type="scientific">Cellvibrio zantedeschiae</name>
    <dbReference type="NCBI Taxonomy" id="1237077"/>
    <lineage>
        <taxon>Bacteria</taxon>
        <taxon>Pseudomonadati</taxon>
        <taxon>Pseudomonadota</taxon>
        <taxon>Gammaproteobacteria</taxon>
        <taxon>Cellvibrionales</taxon>
        <taxon>Cellvibrionaceae</taxon>
        <taxon>Cellvibrio</taxon>
    </lineage>
</organism>
<sequence length="104" mass="11609">MLLLHQSPAQPWDGDAIAKRLYLNQQDATQMLKDLHASGICAALPDKEGYFVYAPATNELTGLIDQLAIFYASNLIEVTNMIHSRANAGRMHLFADAFKFNKDK</sequence>
<proteinExistence type="predicted"/>
<protein>
    <submittedName>
        <fullName evidence="1">Uncharacterized protein</fullName>
    </submittedName>
</protein>
<dbReference type="EMBL" id="BMYZ01000001">
    <property type="protein sequence ID" value="GGY73882.1"/>
    <property type="molecule type" value="Genomic_DNA"/>
</dbReference>
<comment type="caution">
    <text evidence="1">The sequence shown here is derived from an EMBL/GenBank/DDBJ whole genome shotgun (WGS) entry which is preliminary data.</text>
</comment>
<evidence type="ECO:0000313" key="1">
    <source>
        <dbReference type="EMBL" id="GGY73882.1"/>
    </source>
</evidence>
<name>A0ABQ3B495_9GAMM</name>
<reference evidence="2" key="1">
    <citation type="journal article" date="2019" name="Int. J. Syst. Evol. Microbiol.">
        <title>The Global Catalogue of Microorganisms (GCM) 10K type strain sequencing project: providing services to taxonomists for standard genome sequencing and annotation.</title>
        <authorList>
            <consortium name="The Broad Institute Genomics Platform"/>
            <consortium name="The Broad Institute Genome Sequencing Center for Infectious Disease"/>
            <person name="Wu L."/>
            <person name="Ma J."/>
        </authorList>
    </citation>
    <scope>NUCLEOTIDE SEQUENCE [LARGE SCALE GENOMIC DNA]</scope>
    <source>
        <strain evidence="2">KCTC 32239</strain>
    </source>
</reference>
<keyword evidence="2" id="KW-1185">Reference proteome</keyword>
<accession>A0ABQ3B495</accession>
<evidence type="ECO:0000313" key="2">
    <source>
        <dbReference type="Proteomes" id="UP000619761"/>
    </source>
</evidence>